<evidence type="ECO:0000313" key="2">
    <source>
        <dbReference type="WBParaSite" id="GPLIN_001626200"/>
    </source>
</evidence>
<reference evidence="1" key="2">
    <citation type="submission" date="2014-05" db="EMBL/GenBank/DDBJ databases">
        <title>The genome and life-stage specific transcriptomes of Globodera pallida elucidate key aspects of plant parasitism by a cyst nematode.</title>
        <authorList>
            <person name="Cotton J.A."/>
            <person name="Lilley C.J."/>
            <person name="Jones L.M."/>
            <person name="Kikuchi T."/>
            <person name="Reid A.J."/>
            <person name="Thorpe P."/>
            <person name="Tsai I.J."/>
            <person name="Beasley H."/>
            <person name="Blok V."/>
            <person name="Cock P.J.A."/>
            <person name="Van den Akker S.E."/>
            <person name="Holroyd N."/>
            <person name="Hunt M."/>
            <person name="Mantelin S."/>
            <person name="Naghra H."/>
            <person name="Pain A."/>
            <person name="Palomares-Rius J.E."/>
            <person name="Zarowiecki M."/>
            <person name="Berriman M."/>
            <person name="Jones J.T."/>
            <person name="Urwin P.E."/>
        </authorList>
    </citation>
    <scope>NUCLEOTIDE SEQUENCE [LARGE SCALE GENOMIC DNA]</scope>
    <source>
        <strain evidence="1">Lindley</strain>
    </source>
</reference>
<dbReference type="GO" id="GO:0003723">
    <property type="term" value="F:RNA binding"/>
    <property type="evidence" value="ECO:0007669"/>
    <property type="project" value="TreeGrafter"/>
</dbReference>
<dbReference type="Proteomes" id="UP000050741">
    <property type="component" value="Unassembled WGS sequence"/>
</dbReference>
<name>A0A183CTQ4_GLOPA</name>
<dbReference type="PANTHER" id="PTHR15608:SF0">
    <property type="entry name" value="HIV TAT-SPECIFIC FACTOR 1"/>
    <property type="match status" value="1"/>
</dbReference>
<evidence type="ECO:0000313" key="1">
    <source>
        <dbReference type="Proteomes" id="UP000050741"/>
    </source>
</evidence>
<dbReference type="GO" id="GO:0005686">
    <property type="term" value="C:U2 snRNP"/>
    <property type="evidence" value="ECO:0007669"/>
    <property type="project" value="TreeGrafter"/>
</dbReference>
<sequence length="96" mass="11276">TESGEPKGDGTCCYIKMESVELALQILDGWAWDSAHKIHVENAKFEMKGEFDPSKKRRRLTGAQKKRFFERQQKYKKFKGKVKRSDRTTATTLYYH</sequence>
<protein>
    <submittedName>
        <fullName evidence="2">RRM domain-containing protein</fullName>
    </submittedName>
</protein>
<proteinExistence type="predicted"/>
<reference evidence="1" key="1">
    <citation type="submission" date="2013-12" db="EMBL/GenBank/DDBJ databases">
        <authorList>
            <person name="Aslett M."/>
        </authorList>
    </citation>
    <scope>NUCLEOTIDE SEQUENCE [LARGE SCALE GENOMIC DNA]</scope>
    <source>
        <strain evidence="1">Lindley</strain>
    </source>
</reference>
<dbReference type="InterPro" id="IPR034393">
    <property type="entry name" value="TatSF1-like"/>
</dbReference>
<organism evidence="1 2">
    <name type="scientific">Globodera pallida</name>
    <name type="common">Potato cyst nematode worm</name>
    <name type="synonym">Heterodera pallida</name>
    <dbReference type="NCBI Taxonomy" id="36090"/>
    <lineage>
        <taxon>Eukaryota</taxon>
        <taxon>Metazoa</taxon>
        <taxon>Ecdysozoa</taxon>
        <taxon>Nematoda</taxon>
        <taxon>Chromadorea</taxon>
        <taxon>Rhabditida</taxon>
        <taxon>Tylenchina</taxon>
        <taxon>Tylenchomorpha</taxon>
        <taxon>Tylenchoidea</taxon>
        <taxon>Heteroderidae</taxon>
        <taxon>Heteroderinae</taxon>
        <taxon>Globodera</taxon>
    </lineage>
</organism>
<dbReference type="AlphaFoldDB" id="A0A183CTQ4"/>
<accession>A0A183CTQ4</accession>
<keyword evidence="1" id="KW-1185">Reference proteome</keyword>
<dbReference type="PANTHER" id="PTHR15608">
    <property type="entry name" value="SPLICING FACTOR U2AF-ASSOCIATED PROTEIN 2"/>
    <property type="match status" value="1"/>
</dbReference>
<reference evidence="2" key="3">
    <citation type="submission" date="2016-06" db="UniProtKB">
        <authorList>
            <consortium name="WormBaseParasite"/>
        </authorList>
    </citation>
    <scope>IDENTIFICATION</scope>
</reference>
<dbReference type="GO" id="GO:0005684">
    <property type="term" value="C:U2-type spliceosomal complex"/>
    <property type="evidence" value="ECO:0007669"/>
    <property type="project" value="TreeGrafter"/>
</dbReference>
<dbReference type="WBParaSite" id="GPLIN_001626200">
    <property type="protein sequence ID" value="GPLIN_001626200"/>
    <property type="gene ID" value="GPLIN_001626200"/>
</dbReference>